<accession>A0ABS2Z7A5</accession>
<sequence length="109" mass="12749">MNSKITDPVMGQFYNGFFVLQIRVHTPDAIIAKYINIPPIIRRTVRVIFIIPHKINFFVNIKYIENRNPANNKHMIVCIVYLPAMPFKKQITAKIGKIHCERLEIVFVI</sequence>
<dbReference type="RefSeq" id="WP_188404620.1">
    <property type="nucleotide sequence ID" value="NZ_BMCE01000009.1"/>
</dbReference>
<gene>
    <name evidence="1" type="ORF">JYA64_00980</name>
</gene>
<proteinExistence type="predicted"/>
<evidence type="ECO:0000313" key="2">
    <source>
        <dbReference type="Proteomes" id="UP001319060"/>
    </source>
</evidence>
<dbReference type="Proteomes" id="UP001319060">
    <property type="component" value="Unassembled WGS sequence"/>
</dbReference>
<keyword evidence="2" id="KW-1185">Reference proteome</keyword>
<name>A0ABS2Z7A5_9BACL</name>
<organism evidence="1 2">
    <name type="scientific">Fictibacillus barbaricus</name>
    <dbReference type="NCBI Taxonomy" id="182136"/>
    <lineage>
        <taxon>Bacteria</taxon>
        <taxon>Bacillati</taxon>
        <taxon>Bacillota</taxon>
        <taxon>Bacilli</taxon>
        <taxon>Bacillales</taxon>
        <taxon>Fictibacillaceae</taxon>
        <taxon>Fictibacillus</taxon>
    </lineage>
</organism>
<evidence type="ECO:0000313" key="1">
    <source>
        <dbReference type="EMBL" id="MBN3543873.1"/>
    </source>
</evidence>
<reference evidence="1 2" key="1">
    <citation type="submission" date="2021-01" db="EMBL/GenBank/DDBJ databases">
        <title>Genome Sequencing of Type Strains.</title>
        <authorList>
            <person name="Lemaire J.F."/>
            <person name="Inderbitzin P."/>
            <person name="Collins S.B."/>
            <person name="Wespe N."/>
            <person name="Knight-Connoni V."/>
        </authorList>
    </citation>
    <scope>NUCLEOTIDE SEQUENCE [LARGE SCALE GENOMIC DNA]</scope>
    <source>
        <strain evidence="1 2">DSM 14730</strain>
    </source>
</reference>
<dbReference type="EMBL" id="JAFHKS010000036">
    <property type="protein sequence ID" value="MBN3543873.1"/>
    <property type="molecule type" value="Genomic_DNA"/>
</dbReference>
<protein>
    <submittedName>
        <fullName evidence="1">Uncharacterized protein</fullName>
    </submittedName>
</protein>
<comment type="caution">
    <text evidence="1">The sequence shown here is derived from an EMBL/GenBank/DDBJ whole genome shotgun (WGS) entry which is preliminary data.</text>
</comment>